<evidence type="ECO:0000256" key="5">
    <source>
        <dbReference type="ARBA" id="ARBA00048200"/>
    </source>
</evidence>
<keyword evidence="6" id="KW-0560">Oxidoreductase</keyword>
<dbReference type="Gene3D" id="3.90.25.10">
    <property type="entry name" value="UDP-galactose 4-epimerase, domain 1"/>
    <property type="match status" value="1"/>
</dbReference>
<dbReference type="PATRIC" id="fig|1348774.3.peg.1994"/>
<dbReference type="EC" id="1.1.1.133" evidence="3 6"/>
<proteinExistence type="inferred from homology"/>
<comment type="catalytic activity">
    <reaction evidence="5 6">
        <text>dTDP-beta-L-rhamnose + NADP(+) = dTDP-4-dehydro-beta-L-rhamnose + NADPH + H(+)</text>
        <dbReference type="Rhea" id="RHEA:21796"/>
        <dbReference type="ChEBI" id="CHEBI:15378"/>
        <dbReference type="ChEBI" id="CHEBI:57510"/>
        <dbReference type="ChEBI" id="CHEBI:57783"/>
        <dbReference type="ChEBI" id="CHEBI:58349"/>
        <dbReference type="ChEBI" id="CHEBI:62830"/>
        <dbReference type="EC" id="1.1.1.133"/>
    </reaction>
</comment>
<dbReference type="Proteomes" id="UP000035287">
    <property type="component" value="Chromosome"/>
</dbReference>
<dbReference type="Gene3D" id="3.40.50.720">
    <property type="entry name" value="NAD(P)-binding Rossmann-like Domain"/>
    <property type="match status" value="1"/>
</dbReference>
<dbReference type="InterPro" id="IPR029903">
    <property type="entry name" value="RmlD-like-bd"/>
</dbReference>
<dbReference type="UniPathway" id="UPA00124"/>
<dbReference type="STRING" id="1348774.AB433_09505"/>
<dbReference type="PANTHER" id="PTHR10491">
    <property type="entry name" value="DTDP-4-DEHYDRORHAMNOSE REDUCTASE"/>
    <property type="match status" value="1"/>
</dbReference>
<comment type="function">
    <text evidence="6">Catalyzes the reduction of dTDP-6-deoxy-L-lyxo-4-hexulose to yield dTDP-L-rhamnose.</text>
</comment>
<evidence type="ECO:0000313" key="7">
    <source>
        <dbReference type="EMBL" id="AKM10155.1"/>
    </source>
</evidence>
<dbReference type="EMBL" id="CP011770">
    <property type="protein sequence ID" value="AKM10155.1"/>
    <property type="molecule type" value="Genomic_DNA"/>
</dbReference>
<keyword evidence="6" id="KW-0521">NADP</keyword>
<evidence type="ECO:0000256" key="6">
    <source>
        <dbReference type="RuleBase" id="RU364082"/>
    </source>
</evidence>
<dbReference type="SUPFAM" id="SSF51735">
    <property type="entry name" value="NAD(P)-binding Rossmann-fold domains"/>
    <property type="match status" value="1"/>
</dbReference>
<gene>
    <name evidence="7" type="ORF">AB433_09505</name>
</gene>
<evidence type="ECO:0000256" key="2">
    <source>
        <dbReference type="ARBA" id="ARBA00010944"/>
    </source>
</evidence>
<comment type="pathway">
    <text evidence="1 6">Carbohydrate biosynthesis; dTDP-L-rhamnose biosynthesis.</text>
</comment>
<comment type="cofactor">
    <cofactor evidence="6">
        <name>Mg(2+)</name>
        <dbReference type="ChEBI" id="CHEBI:18420"/>
    </cofactor>
    <text evidence="6">Binds 1 Mg(2+) ion per monomer.</text>
</comment>
<dbReference type="InterPro" id="IPR036291">
    <property type="entry name" value="NAD(P)-bd_dom_sf"/>
</dbReference>
<keyword evidence="8" id="KW-1185">Reference proteome</keyword>
<dbReference type="KEGG" id="cna:AB433_09505"/>
<protein>
    <recommendedName>
        <fullName evidence="4 6">dTDP-4-dehydrorhamnose reductase</fullName>
        <ecNumber evidence="3 6">1.1.1.133</ecNumber>
    </recommendedName>
</protein>
<reference evidence="7 8" key="1">
    <citation type="submission" date="2015-06" db="EMBL/GenBank/DDBJ databases">
        <authorList>
            <person name="Zeng Y."/>
            <person name="Huang Y."/>
        </authorList>
    </citation>
    <scope>NUCLEOTIDE SEQUENCE [LARGE SCALE GENOMIC DNA]</scope>
    <source>
        <strain evidence="7 8">PQ-2</strain>
    </source>
</reference>
<dbReference type="GO" id="GO:0005829">
    <property type="term" value="C:cytosol"/>
    <property type="evidence" value="ECO:0007669"/>
    <property type="project" value="TreeGrafter"/>
</dbReference>
<sequence>MTKALITGGGGQVALALVRRCPASVQAIACQRASLDITDETAVALVIAQQRPDVVINCAAYTAVDRAENEPDLARAINDRGVANIAAACSSTNARLIHISTDFVFDGKSSIPYRPEAPTNPISVYGRTKRDGEGHALALADSVVLRTSWVYSADSANFVKTMLRLLKERDRLMVVDDQVGSPTHAQGLADAIWAILLADVSGIYHYTDAGVCSWYDFACAIAHEAKSFGLIEEPASVVPIPSSTYSQSARRPAFSVLDKQSTWDILGRASRHWQDELRTVIQNWKDQKS</sequence>
<evidence type="ECO:0000256" key="1">
    <source>
        <dbReference type="ARBA" id="ARBA00004781"/>
    </source>
</evidence>
<dbReference type="InterPro" id="IPR005913">
    <property type="entry name" value="dTDP_dehydrorham_reduct"/>
</dbReference>
<comment type="similarity">
    <text evidence="2 6">Belongs to the dTDP-4-dehydrorhamnose reductase family.</text>
</comment>
<accession>A0A0G3XF66</accession>
<dbReference type="CDD" id="cd05254">
    <property type="entry name" value="dTDP_HR_like_SDR_e"/>
    <property type="match status" value="1"/>
</dbReference>
<evidence type="ECO:0000313" key="8">
    <source>
        <dbReference type="Proteomes" id="UP000035287"/>
    </source>
</evidence>
<evidence type="ECO:0000256" key="4">
    <source>
        <dbReference type="ARBA" id="ARBA00017099"/>
    </source>
</evidence>
<dbReference type="GO" id="GO:0019305">
    <property type="term" value="P:dTDP-rhamnose biosynthetic process"/>
    <property type="evidence" value="ECO:0007669"/>
    <property type="project" value="UniProtKB-UniPathway"/>
</dbReference>
<organism evidence="7 8">
    <name type="scientific">Croceicoccus naphthovorans</name>
    <dbReference type="NCBI Taxonomy" id="1348774"/>
    <lineage>
        <taxon>Bacteria</taxon>
        <taxon>Pseudomonadati</taxon>
        <taxon>Pseudomonadota</taxon>
        <taxon>Alphaproteobacteria</taxon>
        <taxon>Sphingomonadales</taxon>
        <taxon>Erythrobacteraceae</taxon>
        <taxon>Croceicoccus</taxon>
    </lineage>
</organism>
<dbReference type="NCBIfam" id="TIGR01214">
    <property type="entry name" value="rmlD"/>
    <property type="match status" value="1"/>
</dbReference>
<name>A0A0G3XF66_9SPHN</name>
<evidence type="ECO:0000256" key="3">
    <source>
        <dbReference type="ARBA" id="ARBA00012929"/>
    </source>
</evidence>
<dbReference type="RefSeq" id="WP_047820828.1">
    <property type="nucleotide sequence ID" value="NZ_CP011770.1"/>
</dbReference>
<dbReference type="Pfam" id="PF04321">
    <property type="entry name" value="RmlD_sub_bind"/>
    <property type="match status" value="1"/>
</dbReference>
<dbReference type="AlphaFoldDB" id="A0A0G3XF66"/>
<dbReference type="OrthoDB" id="9803892at2"/>
<dbReference type="PANTHER" id="PTHR10491:SF4">
    <property type="entry name" value="METHIONINE ADENOSYLTRANSFERASE 2 SUBUNIT BETA"/>
    <property type="match status" value="1"/>
</dbReference>
<dbReference type="GO" id="GO:0008831">
    <property type="term" value="F:dTDP-4-dehydrorhamnose reductase activity"/>
    <property type="evidence" value="ECO:0007669"/>
    <property type="project" value="UniProtKB-EC"/>
</dbReference>